<accession>A0ABR0B9W2</accession>
<evidence type="ECO:0000313" key="6">
    <source>
        <dbReference type="EMBL" id="KAK4045359.1"/>
    </source>
</evidence>
<dbReference type="EMBL" id="JAOYFB010000042">
    <property type="protein sequence ID" value="KAK4045359.1"/>
    <property type="molecule type" value="Genomic_DNA"/>
</dbReference>
<evidence type="ECO:0000313" key="7">
    <source>
        <dbReference type="Proteomes" id="UP001234178"/>
    </source>
</evidence>
<protein>
    <recommendedName>
        <fullName evidence="8">HAT C-terminal dimerisation domain-containing protein</fullName>
    </recommendedName>
</protein>
<dbReference type="PANTHER" id="PTHR46481:SF10">
    <property type="entry name" value="ZINC FINGER BED DOMAIN-CONTAINING PROTEIN 39"/>
    <property type="match status" value="1"/>
</dbReference>
<dbReference type="SUPFAM" id="SSF53098">
    <property type="entry name" value="Ribonuclease H-like"/>
    <property type="match status" value="1"/>
</dbReference>
<evidence type="ECO:0000256" key="5">
    <source>
        <dbReference type="ARBA" id="ARBA00023242"/>
    </source>
</evidence>
<keyword evidence="3" id="KW-0863">Zinc-finger</keyword>
<gene>
    <name evidence="6" type="ORF">OUZ56_032895</name>
</gene>
<dbReference type="Proteomes" id="UP001234178">
    <property type="component" value="Unassembled WGS sequence"/>
</dbReference>
<evidence type="ECO:0000256" key="1">
    <source>
        <dbReference type="ARBA" id="ARBA00004123"/>
    </source>
</evidence>
<keyword evidence="2" id="KW-0479">Metal-binding</keyword>
<dbReference type="InterPro" id="IPR052035">
    <property type="entry name" value="ZnF_BED_domain_contain"/>
</dbReference>
<name>A0ABR0B9W2_9CRUS</name>
<reference evidence="6 7" key="1">
    <citation type="journal article" date="2023" name="Nucleic Acids Res.">
        <title>The hologenome of Daphnia magna reveals possible DNA methylation and microbiome-mediated evolution of the host genome.</title>
        <authorList>
            <person name="Chaturvedi A."/>
            <person name="Li X."/>
            <person name="Dhandapani V."/>
            <person name="Marshall H."/>
            <person name="Kissane S."/>
            <person name="Cuenca-Cambronero M."/>
            <person name="Asole G."/>
            <person name="Calvet F."/>
            <person name="Ruiz-Romero M."/>
            <person name="Marangio P."/>
            <person name="Guigo R."/>
            <person name="Rago D."/>
            <person name="Mirbahai L."/>
            <person name="Eastwood N."/>
            <person name="Colbourne J.K."/>
            <person name="Zhou J."/>
            <person name="Mallon E."/>
            <person name="Orsini L."/>
        </authorList>
    </citation>
    <scope>NUCLEOTIDE SEQUENCE [LARGE SCALE GENOMIC DNA]</scope>
    <source>
        <strain evidence="6">LRV0_1</strain>
    </source>
</reference>
<evidence type="ECO:0000256" key="3">
    <source>
        <dbReference type="ARBA" id="ARBA00022771"/>
    </source>
</evidence>
<organism evidence="6 7">
    <name type="scientific">Daphnia magna</name>
    <dbReference type="NCBI Taxonomy" id="35525"/>
    <lineage>
        <taxon>Eukaryota</taxon>
        <taxon>Metazoa</taxon>
        <taxon>Ecdysozoa</taxon>
        <taxon>Arthropoda</taxon>
        <taxon>Crustacea</taxon>
        <taxon>Branchiopoda</taxon>
        <taxon>Diplostraca</taxon>
        <taxon>Cladocera</taxon>
        <taxon>Anomopoda</taxon>
        <taxon>Daphniidae</taxon>
        <taxon>Daphnia</taxon>
    </lineage>
</organism>
<comment type="subcellular location">
    <subcellularLocation>
        <location evidence="1">Nucleus</location>
    </subcellularLocation>
</comment>
<dbReference type="InterPro" id="IPR012337">
    <property type="entry name" value="RNaseH-like_sf"/>
</dbReference>
<evidence type="ECO:0000256" key="4">
    <source>
        <dbReference type="ARBA" id="ARBA00022833"/>
    </source>
</evidence>
<dbReference type="PANTHER" id="PTHR46481">
    <property type="entry name" value="ZINC FINGER BED DOMAIN-CONTAINING PROTEIN 4"/>
    <property type="match status" value="1"/>
</dbReference>
<proteinExistence type="predicted"/>
<evidence type="ECO:0000256" key="2">
    <source>
        <dbReference type="ARBA" id="ARBA00022723"/>
    </source>
</evidence>
<keyword evidence="7" id="KW-1185">Reference proteome</keyword>
<evidence type="ECO:0008006" key="8">
    <source>
        <dbReference type="Google" id="ProtNLM"/>
    </source>
</evidence>
<keyword evidence="4" id="KW-0862">Zinc</keyword>
<keyword evidence="5" id="KW-0539">Nucleus</keyword>
<sequence length="298" mass="34315">MLEIISGLLQKLRHLVSLIRASPQRIKILKNILNLYGLNNEEYEEEEIIFVEGSVITNDLLPILDCKTRWSSAFYFVKRAVKLRRAIDEIAKDVDLRRNEMENEEWYILSEVLEFLEEFATITKYIEGSVYPTLSLVVPMYNQLLTISEDVSQSRHRSIKHPLIVMTAAARLEKLSSYYYKASPINYKETPTVQTMNIEAMEKSNGSKSITSSVSTGSGKRPAFDSYIANVLSKNRSVERFEIDEMGEYGVERTEPADCDPCAVYTYWANRSCRWPRLGQMAKEILSIQRPSAWLTQI</sequence>
<comment type="caution">
    <text evidence="6">The sequence shown here is derived from an EMBL/GenBank/DDBJ whole genome shotgun (WGS) entry which is preliminary data.</text>
</comment>